<dbReference type="CDD" id="cd00293">
    <property type="entry name" value="USP-like"/>
    <property type="match status" value="1"/>
</dbReference>
<comment type="caution">
    <text evidence="3">The sequence shown here is derived from an EMBL/GenBank/DDBJ whole genome shotgun (WGS) entry which is preliminary data.</text>
</comment>
<evidence type="ECO:0000259" key="2">
    <source>
        <dbReference type="Pfam" id="PF00582"/>
    </source>
</evidence>
<sequence>MGYKSILTIVTDPQLSTAQMDAAIALARREDAHLDILCLGIDRTQTGYYYAGATAVIHQETFEFARTEAAETEAAVRARLAAEDVRWAVETVVTQLATLTEPVAVQARFSDLVVLPKPYGGKDNHDLEAVLEAALFDGRSPVLVLPATGLEPAPPSRVAIAWNQSDEALIAIRAALPILKAASLVNITVIDPPSHGPERSDPGGLLSQFLSRHGVKAEVSVLARTMPRVSEVLCRHARDIDADLIVMGGYGHSRFREAILGGATRDMLEISEVPVFMAH</sequence>
<proteinExistence type="inferred from homology"/>
<dbReference type="Pfam" id="PF00582">
    <property type="entry name" value="Usp"/>
    <property type="match status" value="1"/>
</dbReference>
<dbReference type="RefSeq" id="WP_261497355.1">
    <property type="nucleotide sequence ID" value="NZ_JAOCQF010000004.1"/>
</dbReference>
<keyword evidence="4" id="KW-1185">Reference proteome</keyword>
<feature type="domain" description="UspA" evidence="2">
    <location>
        <begin position="157"/>
        <end position="278"/>
    </location>
</feature>
<protein>
    <submittedName>
        <fullName evidence="3">Universal stress protein</fullName>
    </submittedName>
</protein>
<dbReference type="InterPro" id="IPR006016">
    <property type="entry name" value="UspA"/>
</dbReference>
<dbReference type="SUPFAM" id="SSF52402">
    <property type="entry name" value="Adenine nucleotide alpha hydrolases-like"/>
    <property type="match status" value="2"/>
</dbReference>
<dbReference type="Gene3D" id="3.40.50.12370">
    <property type="match status" value="1"/>
</dbReference>
<dbReference type="PANTHER" id="PTHR46268">
    <property type="entry name" value="STRESS RESPONSE PROTEIN NHAX"/>
    <property type="match status" value="1"/>
</dbReference>
<organism evidence="3 4">
    <name type="scientific">Albidovulum sediminis</name>
    <dbReference type="NCBI Taxonomy" id="3066345"/>
    <lineage>
        <taxon>Bacteria</taxon>
        <taxon>Pseudomonadati</taxon>
        <taxon>Pseudomonadota</taxon>
        <taxon>Alphaproteobacteria</taxon>
        <taxon>Rhodobacterales</taxon>
        <taxon>Paracoccaceae</taxon>
        <taxon>Albidovulum</taxon>
    </lineage>
</organism>
<reference evidence="4" key="1">
    <citation type="submission" date="2023-07" db="EMBL/GenBank/DDBJ databases">
        <title>Defluviimonas sediminis sp. nov., isolated from mangrove sediment.</title>
        <authorList>
            <person name="Liu L."/>
            <person name="Li J."/>
            <person name="Huang Y."/>
            <person name="Pan J."/>
            <person name="Li M."/>
        </authorList>
    </citation>
    <scope>NUCLEOTIDE SEQUENCE [LARGE SCALE GENOMIC DNA]</scope>
    <source>
        <strain evidence="4">FT324</strain>
    </source>
</reference>
<evidence type="ECO:0000256" key="1">
    <source>
        <dbReference type="ARBA" id="ARBA00008791"/>
    </source>
</evidence>
<comment type="similarity">
    <text evidence="1">Belongs to the universal stress protein A family.</text>
</comment>
<dbReference type="Proteomes" id="UP001205601">
    <property type="component" value="Unassembled WGS sequence"/>
</dbReference>
<gene>
    <name evidence="3" type="ORF">N5I32_18155</name>
</gene>
<evidence type="ECO:0000313" key="3">
    <source>
        <dbReference type="EMBL" id="MCT8331446.1"/>
    </source>
</evidence>
<dbReference type="EMBL" id="JAOCQF010000004">
    <property type="protein sequence ID" value="MCT8331446.1"/>
    <property type="molecule type" value="Genomic_DNA"/>
</dbReference>
<accession>A0ABT2NRB7</accession>
<name>A0ABT2NRB7_9RHOB</name>
<evidence type="ECO:0000313" key="4">
    <source>
        <dbReference type="Proteomes" id="UP001205601"/>
    </source>
</evidence>
<dbReference type="PANTHER" id="PTHR46268:SF15">
    <property type="entry name" value="UNIVERSAL STRESS PROTEIN HP_0031"/>
    <property type="match status" value="1"/>
</dbReference>